<name>A0A167G6E4_9GAMM</name>
<feature type="transmembrane region" description="Helical" evidence="2">
    <location>
        <begin position="58"/>
        <end position="75"/>
    </location>
</feature>
<keyword evidence="2" id="KW-0472">Membrane</keyword>
<evidence type="ECO:0000313" key="3">
    <source>
        <dbReference type="EMBL" id="KZN54164.1"/>
    </source>
</evidence>
<feature type="region of interest" description="Disordered" evidence="1">
    <location>
        <begin position="1"/>
        <end position="54"/>
    </location>
</feature>
<evidence type="ECO:0000256" key="2">
    <source>
        <dbReference type="SAM" id="Phobius"/>
    </source>
</evidence>
<reference evidence="3 4" key="1">
    <citation type="submission" date="2013-07" db="EMBL/GenBank/DDBJ databases">
        <title>Comparative Genomic and Metabolomic Analysis of Twelve Strains of Pseudoalteromonas luteoviolacea.</title>
        <authorList>
            <person name="Vynne N.G."/>
            <person name="Mansson M."/>
            <person name="Gram L."/>
        </authorList>
    </citation>
    <scope>NUCLEOTIDE SEQUENCE [LARGE SCALE GENOMIC DNA]</scope>
    <source>
        <strain evidence="3 4">H33</strain>
    </source>
</reference>
<dbReference type="OrthoDB" id="6289717at2"/>
<keyword evidence="2" id="KW-1133">Transmembrane helix</keyword>
<gene>
    <name evidence="3" type="ORF">N476_08190</name>
</gene>
<protein>
    <submittedName>
        <fullName evidence="3">Uncharacterized protein</fullName>
    </submittedName>
</protein>
<dbReference type="AlphaFoldDB" id="A0A167G6E4"/>
<dbReference type="Proteomes" id="UP000076503">
    <property type="component" value="Unassembled WGS sequence"/>
</dbReference>
<comment type="caution">
    <text evidence="3">The sequence shown here is derived from an EMBL/GenBank/DDBJ whole genome shotgun (WGS) entry which is preliminary data.</text>
</comment>
<keyword evidence="2" id="KW-0812">Transmembrane</keyword>
<evidence type="ECO:0000313" key="4">
    <source>
        <dbReference type="Proteomes" id="UP000076503"/>
    </source>
</evidence>
<organism evidence="3 4">
    <name type="scientific">Pseudoalteromonas luteoviolacea H33</name>
    <dbReference type="NCBI Taxonomy" id="1365251"/>
    <lineage>
        <taxon>Bacteria</taxon>
        <taxon>Pseudomonadati</taxon>
        <taxon>Pseudomonadota</taxon>
        <taxon>Gammaproteobacteria</taxon>
        <taxon>Alteromonadales</taxon>
        <taxon>Pseudoalteromonadaceae</taxon>
        <taxon>Pseudoalteromonas</taxon>
    </lineage>
</organism>
<accession>A0A167G6E4</accession>
<evidence type="ECO:0000256" key="1">
    <source>
        <dbReference type="SAM" id="MobiDB-lite"/>
    </source>
</evidence>
<proteinExistence type="predicted"/>
<feature type="compositionally biased region" description="Polar residues" evidence="1">
    <location>
        <begin position="1"/>
        <end position="14"/>
    </location>
</feature>
<sequence>MANNPKKQTLLNKSDFQKQQANKKKKRRLSEQQIKRQQELVQQHGHQGVETEPPKKNLTTLITIGVIALIAILFPKPKLITYKKLNMVTQSVYWPGLPGVEPILFDSILQPIKASERSTLYLCQDVSKPDTCQKYAIIETQGFIAAMKHLAFH</sequence>
<feature type="compositionally biased region" description="Basic and acidic residues" evidence="1">
    <location>
        <begin position="29"/>
        <end position="38"/>
    </location>
</feature>
<dbReference type="PATRIC" id="fig|1365251.3.peg.541"/>
<dbReference type="EMBL" id="AUXZ01000035">
    <property type="protein sequence ID" value="KZN54164.1"/>
    <property type="molecule type" value="Genomic_DNA"/>
</dbReference>
<dbReference type="RefSeq" id="WP_063360257.1">
    <property type="nucleotide sequence ID" value="NZ_AUXZ01000035.1"/>
</dbReference>